<dbReference type="AlphaFoldDB" id="A0A8K1G7A5"/>
<gene>
    <name evidence="1" type="ORF">HGM15179_014350</name>
</gene>
<proteinExistence type="predicted"/>
<protein>
    <submittedName>
        <fullName evidence="1">Uncharacterized protein</fullName>
    </submittedName>
</protein>
<organism evidence="1 2">
    <name type="scientific">Zosterops borbonicus</name>
    <dbReference type="NCBI Taxonomy" id="364589"/>
    <lineage>
        <taxon>Eukaryota</taxon>
        <taxon>Metazoa</taxon>
        <taxon>Chordata</taxon>
        <taxon>Craniata</taxon>
        <taxon>Vertebrata</taxon>
        <taxon>Euteleostomi</taxon>
        <taxon>Archelosauria</taxon>
        <taxon>Archosauria</taxon>
        <taxon>Dinosauria</taxon>
        <taxon>Saurischia</taxon>
        <taxon>Theropoda</taxon>
        <taxon>Coelurosauria</taxon>
        <taxon>Aves</taxon>
        <taxon>Neognathae</taxon>
        <taxon>Neoaves</taxon>
        <taxon>Telluraves</taxon>
        <taxon>Australaves</taxon>
        <taxon>Passeriformes</taxon>
        <taxon>Sylvioidea</taxon>
        <taxon>Zosteropidae</taxon>
        <taxon>Zosterops</taxon>
    </lineage>
</organism>
<dbReference type="EMBL" id="SWJQ01000568">
    <property type="protein sequence ID" value="TRZ12760.1"/>
    <property type="molecule type" value="Genomic_DNA"/>
</dbReference>
<keyword evidence="2" id="KW-1185">Reference proteome</keyword>
<sequence>MEILLEEPSSFRVTLCNSPFVPLPKGAALPPDSKLLCSCFNLLTCTQSEKAIQADQAGTLQFQADYWQCEINFKGEVSVCLMSNAEQGAVSMTSADVVPWFQIHLCTFEFQVDSEKQERDFKAGTGDKVEEQVQLRHA</sequence>
<name>A0A8K1G7A5_9PASS</name>
<reference evidence="1" key="1">
    <citation type="submission" date="2019-04" db="EMBL/GenBank/DDBJ databases">
        <title>Genome assembly of Zosterops borbonicus 15179.</title>
        <authorList>
            <person name="Leroy T."/>
            <person name="Anselmetti Y."/>
            <person name="Tilak M.-K."/>
            <person name="Nabholz B."/>
        </authorList>
    </citation>
    <scope>NUCLEOTIDE SEQUENCE</scope>
    <source>
        <strain evidence="1">HGM_15179</strain>
        <tissue evidence="1">Muscle</tissue>
    </source>
</reference>
<dbReference type="Proteomes" id="UP000796761">
    <property type="component" value="Unassembled WGS sequence"/>
</dbReference>
<evidence type="ECO:0000313" key="2">
    <source>
        <dbReference type="Proteomes" id="UP000796761"/>
    </source>
</evidence>
<evidence type="ECO:0000313" key="1">
    <source>
        <dbReference type="EMBL" id="TRZ12760.1"/>
    </source>
</evidence>
<accession>A0A8K1G7A5</accession>
<comment type="caution">
    <text evidence="1">The sequence shown here is derived from an EMBL/GenBank/DDBJ whole genome shotgun (WGS) entry which is preliminary data.</text>
</comment>